<accession>A0ABN0V5P0</accession>
<evidence type="ECO:0000259" key="3">
    <source>
        <dbReference type="Pfam" id="PF02230"/>
    </source>
</evidence>
<feature type="signal peptide" evidence="2">
    <location>
        <begin position="1"/>
        <end position="18"/>
    </location>
</feature>
<proteinExistence type="predicted"/>
<dbReference type="PROSITE" id="PS51257">
    <property type="entry name" value="PROKAR_LIPOPROTEIN"/>
    <property type="match status" value="1"/>
</dbReference>
<evidence type="ECO:0000256" key="1">
    <source>
        <dbReference type="ARBA" id="ARBA00022729"/>
    </source>
</evidence>
<dbReference type="InterPro" id="IPR050955">
    <property type="entry name" value="Plant_Biomass_Hydrol_Est"/>
</dbReference>
<dbReference type="EMBL" id="BAAAGX010000033">
    <property type="protein sequence ID" value="GAA0275545.1"/>
    <property type="molecule type" value="Genomic_DNA"/>
</dbReference>
<evidence type="ECO:0000313" key="5">
    <source>
        <dbReference type="Proteomes" id="UP001500967"/>
    </source>
</evidence>
<dbReference type="Pfam" id="PF02230">
    <property type="entry name" value="Abhydrolase_2"/>
    <property type="match status" value="1"/>
</dbReference>
<keyword evidence="1 2" id="KW-0732">Signal</keyword>
<dbReference type="InterPro" id="IPR003140">
    <property type="entry name" value="PLipase/COase/thioEstase"/>
</dbReference>
<keyword evidence="5" id="KW-1185">Reference proteome</keyword>
<dbReference type="RefSeq" id="WP_344653607.1">
    <property type="nucleotide sequence ID" value="NZ_BAAAGX010000033.1"/>
</dbReference>
<name>A0ABN0V5P0_9ACTN</name>
<feature type="domain" description="Phospholipase/carboxylesterase/thioesterase" evidence="3">
    <location>
        <begin position="111"/>
        <end position="181"/>
    </location>
</feature>
<sequence length="278" mass="29095">MRKLLLVVLVMLAGCSRADSDVHTLGDRTYRVHGTGDTVVIVLHGGGGNGAQVAEQTGFDALADREGFRAVYPDGSGRSNLLTWNAGTCCAYARDQGVDDVGFIRALIDELDADRVFVTGFSNGAMLTYRLGCELADRITAIAPVSGALDVPSCTPSRPLPVYVIHGDADEVVPYAGGVSTRRPANEERAGSHPPVSFAVKTWVGVDRCSGTPTRTVSGVVTSERYDSCAPGVQVWLDTIAGGEHAWPGGAAGRRGADQPADFDASAAIWGFFATHGG</sequence>
<comment type="caution">
    <text evidence="4">The sequence shown here is derived from an EMBL/GenBank/DDBJ whole genome shotgun (WGS) entry which is preliminary data.</text>
</comment>
<evidence type="ECO:0000313" key="4">
    <source>
        <dbReference type="EMBL" id="GAA0275545.1"/>
    </source>
</evidence>
<feature type="chain" id="PRO_5045475745" evidence="2">
    <location>
        <begin position="19"/>
        <end position="278"/>
    </location>
</feature>
<dbReference type="InterPro" id="IPR029058">
    <property type="entry name" value="AB_hydrolase_fold"/>
</dbReference>
<gene>
    <name evidence="4" type="ORF">GCM10009539_74160</name>
</gene>
<dbReference type="Proteomes" id="UP001500967">
    <property type="component" value="Unassembled WGS sequence"/>
</dbReference>
<dbReference type="PANTHER" id="PTHR43037:SF1">
    <property type="entry name" value="BLL1128 PROTEIN"/>
    <property type="match status" value="1"/>
</dbReference>
<dbReference type="SUPFAM" id="SSF53474">
    <property type="entry name" value="alpha/beta-Hydrolases"/>
    <property type="match status" value="1"/>
</dbReference>
<organism evidence="4 5">
    <name type="scientific">Cryptosporangium japonicum</name>
    <dbReference type="NCBI Taxonomy" id="80872"/>
    <lineage>
        <taxon>Bacteria</taxon>
        <taxon>Bacillati</taxon>
        <taxon>Actinomycetota</taxon>
        <taxon>Actinomycetes</taxon>
        <taxon>Cryptosporangiales</taxon>
        <taxon>Cryptosporangiaceae</taxon>
        <taxon>Cryptosporangium</taxon>
    </lineage>
</organism>
<evidence type="ECO:0000256" key="2">
    <source>
        <dbReference type="SAM" id="SignalP"/>
    </source>
</evidence>
<dbReference type="Gene3D" id="3.40.50.1820">
    <property type="entry name" value="alpha/beta hydrolase"/>
    <property type="match status" value="1"/>
</dbReference>
<dbReference type="PANTHER" id="PTHR43037">
    <property type="entry name" value="UNNAMED PRODUCT-RELATED"/>
    <property type="match status" value="1"/>
</dbReference>
<protein>
    <submittedName>
        <fullName evidence="4">PHB depolymerase family esterase</fullName>
    </submittedName>
</protein>
<reference evidence="4 5" key="1">
    <citation type="journal article" date="2019" name="Int. J. Syst. Evol. Microbiol.">
        <title>The Global Catalogue of Microorganisms (GCM) 10K type strain sequencing project: providing services to taxonomists for standard genome sequencing and annotation.</title>
        <authorList>
            <consortium name="The Broad Institute Genomics Platform"/>
            <consortium name="The Broad Institute Genome Sequencing Center for Infectious Disease"/>
            <person name="Wu L."/>
            <person name="Ma J."/>
        </authorList>
    </citation>
    <scope>NUCLEOTIDE SEQUENCE [LARGE SCALE GENOMIC DNA]</scope>
    <source>
        <strain evidence="4 5">JCM 10425</strain>
    </source>
</reference>